<accession>A0A395IN62</accession>
<dbReference type="PROSITE" id="PS50922">
    <property type="entry name" value="TLC"/>
    <property type="match status" value="1"/>
</dbReference>
<dbReference type="AlphaFoldDB" id="A0A395IN62"/>
<feature type="transmembrane region" description="Helical" evidence="7">
    <location>
        <begin position="487"/>
        <end position="507"/>
    </location>
</feature>
<comment type="subcellular location">
    <subcellularLocation>
        <location evidence="1">Membrane</location>
        <topology evidence="1">Multi-pass membrane protein</topology>
    </subcellularLocation>
</comment>
<dbReference type="GO" id="GO:0016814">
    <property type="term" value="F:hydrolase activity, acting on carbon-nitrogen (but not peptide) bonds, in cyclic amidines"/>
    <property type="evidence" value="ECO:0007669"/>
    <property type="project" value="TreeGrafter"/>
</dbReference>
<dbReference type="PANTHER" id="PTHR32027:SF0">
    <property type="entry name" value="CYTOSINE DEAMINASE"/>
    <property type="match status" value="1"/>
</dbReference>
<dbReference type="InterPro" id="IPR032466">
    <property type="entry name" value="Metal_Hydrolase"/>
</dbReference>
<reference evidence="9 10" key="1">
    <citation type="submission" date="2018-06" db="EMBL/GenBank/DDBJ databases">
        <title>Genome Sequence of the Brown Rot Fungal Pathogen Monilinia fructigena.</title>
        <authorList>
            <person name="Landi L."/>
            <person name="De Miccolis Angelini R.M."/>
            <person name="Pollastro S."/>
            <person name="Abate D."/>
            <person name="Faretra F."/>
            <person name="Romanazzi G."/>
        </authorList>
    </citation>
    <scope>NUCLEOTIDE SEQUENCE [LARGE SCALE GENOMIC DNA]</scope>
    <source>
        <strain evidence="9 10">Mfrg269</strain>
    </source>
</reference>
<dbReference type="Proteomes" id="UP000249056">
    <property type="component" value="Unassembled WGS sequence"/>
</dbReference>
<evidence type="ECO:0000256" key="5">
    <source>
        <dbReference type="PROSITE-ProRule" id="PRU00205"/>
    </source>
</evidence>
<proteinExistence type="predicted"/>
<dbReference type="InterPro" id="IPR052349">
    <property type="entry name" value="Metallo-hydrolase_Enzymes"/>
</dbReference>
<protein>
    <recommendedName>
        <fullName evidence="8">TLC domain-containing protein</fullName>
    </recommendedName>
</protein>
<dbReference type="PANTHER" id="PTHR32027">
    <property type="entry name" value="CYTOSINE DEAMINASE"/>
    <property type="match status" value="1"/>
</dbReference>
<comment type="caution">
    <text evidence="9">The sequence shown here is derived from an EMBL/GenBank/DDBJ whole genome shotgun (WGS) entry which is preliminary data.</text>
</comment>
<dbReference type="GO" id="GO:0016020">
    <property type="term" value="C:membrane"/>
    <property type="evidence" value="ECO:0007669"/>
    <property type="project" value="UniProtKB-SubCell"/>
</dbReference>
<evidence type="ECO:0000256" key="3">
    <source>
        <dbReference type="ARBA" id="ARBA00022989"/>
    </source>
</evidence>
<keyword evidence="4 5" id="KW-0472">Membrane</keyword>
<evidence type="ECO:0000256" key="4">
    <source>
        <dbReference type="ARBA" id="ARBA00023136"/>
    </source>
</evidence>
<feature type="region of interest" description="Disordered" evidence="6">
    <location>
        <begin position="607"/>
        <end position="635"/>
    </location>
</feature>
<dbReference type="OrthoDB" id="10266980at2759"/>
<feature type="domain" description="TLC" evidence="8">
    <location>
        <begin position="328"/>
        <end position="602"/>
    </location>
</feature>
<evidence type="ECO:0000313" key="10">
    <source>
        <dbReference type="Proteomes" id="UP000249056"/>
    </source>
</evidence>
<evidence type="ECO:0000256" key="1">
    <source>
        <dbReference type="ARBA" id="ARBA00004141"/>
    </source>
</evidence>
<evidence type="ECO:0000313" key="9">
    <source>
        <dbReference type="EMBL" id="RAL61747.1"/>
    </source>
</evidence>
<dbReference type="InterPro" id="IPR006634">
    <property type="entry name" value="TLC-dom"/>
</dbReference>
<feature type="transmembrane region" description="Helical" evidence="7">
    <location>
        <begin position="452"/>
        <end position="475"/>
    </location>
</feature>
<keyword evidence="3 7" id="KW-1133">Transmembrane helix</keyword>
<evidence type="ECO:0000256" key="7">
    <source>
        <dbReference type="SAM" id="Phobius"/>
    </source>
</evidence>
<gene>
    <name evidence="9" type="ORF">DID88_002813</name>
</gene>
<dbReference type="EMBL" id="QKRW01000029">
    <property type="protein sequence ID" value="RAL61747.1"/>
    <property type="molecule type" value="Genomic_DNA"/>
</dbReference>
<dbReference type="SUPFAM" id="SSF51556">
    <property type="entry name" value="Metallo-dependent hydrolases"/>
    <property type="match status" value="1"/>
</dbReference>
<keyword evidence="2 5" id="KW-0812">Transmembrane</keyword>
<feature type="transmembrane region" description="Helical" evidence="7">
    <location>
        <begin position="569"/>
        <end position="590"/>
    </location>
</feature>
<keyword evidence="10" id="KW-1185">Reference proteome</keyword>
<evidence type="ECO:0000256" key="2">
    <source>
        <dbReference type="ARBA" id="ARBA00022692"/>
    </source>
</evidence>
<dbReference type="Pfam" id="PF03798">
    <property type="entry name" value="TRAM_LAG1_CLN8"/>
    <property type="match status" value="1"/>
</dbReference>
<sequence>MRLSSEAKSRFEHDDLMDRGRALIEESIKFGVTHMRAFVEVDFGVEMKCLDAGLELKAEFRDKCYIQICVFAQDPIFSHDHGSRSMTDLLENAIQKHGVEVLGSTPYVEKSLELQEENMKWTIETAKLYQLHLDFHLDYHLNEHQKPMVYSAIERLHRINWTTNYEQKEFRTVVFGHCTRLTLLDGNEWHKLRQEIRDLPVSFVGLPTSDLFMMGRPDEATGGSNRVRGTLQVVEMIKKYDFNAAIGINNVGNAFTPQGTCDPMGLTSLGVGIYQAGTKADAQILLECVSTRARQAIGIYVEHNINSNLDIGSPSSFVIFGTKGSRNFRARKSIQELVYDAGFERTTIFEVCYDKKMHDPFPIPPSQWLSQAVQPFADYFHLTTLPLHIHEVLGSFLAYTFINKVVAPQVSIRLFPEKYSKFSAERKLNWDECWHMQLVLSWFFSFGFRPFVNFYGCTFILYELSSPFLNFHWFFDKLDMTGSKPQLYNGIALLFTFFCCRLVWGTYQSLRVYQDVWRSMHNQPSNSASINIDALANGTVSALDAAAGHSATPIHNDIMRFANDEFIPLWLGFTYLGSNLVLNTLNFYWFGKMIEAVRKRFQPAKEGRQKDKAIAMKSTGANGKTRISVKESEIRRRNALDDNEPIAAVS</sequence>
<dbReference type="SMART" id="SM00724">
    <property type="entry name" value="TLC"/>
    <property type="match status" value="1"/>
</dbReference>
<name>A0A395IN62_9HELO</name>
<evidence type="ECO:0000259" key="8">
    <source>
        <dbReference type="PROSITE" id="PS50922"/>
    </source>
</evidence>
<organism evidence="9 10">
    <name type="scientific">Monilinia fructigena</name>
    <dbReference type="NCBI Taxonomy" id="38457"/>
    <lineage>
        <taxon>Eukaryota</taxon>
        <taxon>Fungi</taxon>
        <taxon>Dikarya</taxon>
        <taxon>Ascomycota</taxon>
        <taxon>Pezizomycotina</taxon>
        <taxon>Leotiomycetes</taxon>
        <taxon>Helotiales</taxon>
        <taxon>Sclerotiniaceae</taxon>
        <taxon>Monilinia</taxon>
    </lineage>
</organism>
<dbReference type="Gene3D" id="3.20.20.140">
    <property type="entry name" value="Metal-dependent hydrolases"/>
    <property type="match status" value="1"/>
</dbReference>
<evidence type="ECO:0000256" key="6">
    <source>
        <dbReference type="SAM" id="MobiDB-lite"/>
    </source>
</evidence>